<keyword evidence="3" id="KW-0997">Cell inner membrane</keyword>
<organism evidence="11">
    <name type="scientific">marine metagenome</name>
    <dbReference type="NCBI Taxonomy" id="408172"/>
    <lineage>
        <taxon>unclassified sequences</taxon>
        <taxon>metagenomes</taxon>
        <taxon>ecological metagenomes</taxon>
    </lineage>
</organism>
<evidence type="ECO:0000256" key="3">
    <source>
        <dbReference type="ARBA" id="ARBA00022519"/>
    </source>
</evidence>
<dbReference type="PANTHER" id="PTHR34990">
    <property type="entry name" value="UDP-2,3-DIACYLGLUCOSAMINE HYDROLASE-RELATED"/>
    <property type="match status" value="1"/>
</dbReference>
<keyword evidence="7" id="KW-0443">Lipid metabolism</keyword>
<evidence type="ECO:0000256" key="1">
    <source>
        <dbReference type="ARBA" id="ARBA00022475"/>
    </source>
</evidence>
<dbReference type="InterPro" id="IPR043461">
    <property type="entry name" value="LpxH-like"/>
</dbReference>
<name>A0A382KGL4_9ZZZZ</name>
<dbReference type="Pfam" id="PF00149">
    <property type="entry name" value="Metallophos"/>
    <property type="match status" value="1"/>
</dbReference>
<keyword evidence="8" id="KW-0472">Membrane</keyword>
<dbReference type="GO" id="GO:0008758">
    <property type="term" value="F:UDP-2,3-diacylglucosamine hydrolase activity"/>
    <property type="evidence" value="ECO:0007669"/>
    <property type="project" value="TreeGrafter"/>
</dbReference>
<dbReference type="NCBIfam" id="TIGR01854">
    <property type="entry name" value="lipid_A_lpxH"/>
    <property type="match status" value="1"/>
</dbReference>
<evidence type="ECO:0000256" key="4">
    <source>
        <dbReference type="ARBA" id="ARBA00022556"/>
    </source>
</evidence>
<dbReference type="NCBIfam" id="NF003743">
    <property type="entry name" value="PRK05340.1"/>
    <property type="match status" value="1"/>
</dbReference>
<evidence type="ECO:0000313" key="11">
    <source>
        <dbReference type="EMBL" id="SVC23349.1"/>
    </source>
</evidence>
<evidence type="ECO:0000256" key="2">
    <source>
        <dbReference type="ARBA" id="ARBA00022516"/>
    </source>
</evidence>
<dbReference type="Gene3D" id="3.60.21.10">
    <property type="match status" value="1"/>
</dbReference>
<keyword evidence="1" id="KW-1003">Cell membrane</keyword>
<dbReference type="HAMAP" id="MF_00575">
    <property type="entry name" value="LpxH"/>
    <property type="match status" value="1"/>
</dbReference>
<keyword evidence="5" id="KW-0479">Metal-binding</keyword>
<feature type="domain" description="Calcineurin-like phosphoesterase" evidence="10">
    <location>
        <begin position="3"/>
        <end position="199"/>
    </location>
</feature>
<evidence type="ECO:0000256" key="8">
    <source>
        <dbReference type="ARBA" id="ARBA00023136"/>
    </source>
</evidence>
<accession>A0A382KGL4</accession>
<evidence type="ECO:0000259" key="10">
    <source>
        <dbReference type="Pfam" id="PF00149"/>
    </source>
</evidence>
<keyword evidence="4" id="KW-0441">Lipid A biosynthesis</keyword>
<proteinExistence type="inferred from homology"/>
<evidence type="ECO:0000256" key="9">
    <source>
        <dbReference type="ARBA" id="ARBA00023211"/>
    </source>
</evidence>
<dbReference type="InterPro" id="IPR010138">
    <property type="entry name" value="UDP-diacylglucosamine_Hdrlase"/>
</dbReference>
<dbReference type="GO" id="GO:0005737">
    <property type="term" value="C:cytoplasm"/>
    <property type="evidence" value="ECO:0007669"/>
    <property type="project" value="InterPro"/>
</dbReference>
<evidence type="ECO:0000256" key="6">
    <source>
        <dbReference type="ARBA" id="ARBA00022801"/>
    </source>
</evidence>
<feature type="non-terminal residue" evidence="11">
    <location>
        <position position="223"/>
    </location>
</feature>
<reference evidence="11" key="1">
    <citation type="submission" date="2018-05" db="EMBL/GenBank/DDBJ databases">
        <authorList>
            <person name="Lanie J.A."/>
            <person name="Ng W.-L."/>
            <person name="Kazmierczak K.M."/>
            <person name="Andrzejewski T.M."/>
            <person name="Davidsen T.M."/>
            <person name="Wayne K.J."/>
            <person name="Tettelin H."/>
            <person name="Glass J.I."/>
            <person name="Rusch D."/>
            <person name="Podicherti R."/>
            <person name="Tsui H.-C.T."/>
            <person name="Winkler M.E."/>
        </authorList>
    </citation>
    <scope>NUCLEOTIDE SEQUENCE</scope>
</reference>
<keyword evidence="2" id="KW-0444">Lipid biosynthesis</keyword>
<keyword evidence="9" id="KW-0464">Manganese</keyword>
<dbReference type="InterPro" id="IPR004843">
    <property type="entry name" value="Calcineurin-like_PHP"/>
</dbReference>
<dbReference type="GO" id="GO:0046872">
    <property type="term" value="F:metal ion binding"/>
    <property type="evidence" value="ECO:0007669"/>
    <property type="project" value="UniProtKB-KW"/>
</dbReference>
<evidence type="ECO:0000256" key="5">
    <source>
        <dbReference type="ARBA" id="ARBA00022723"/>
    </source>
</evidence>
<feature type="non-terminal residue" evidence="11">
    <location>
        <position position="1"/>
    </location>
</feature>
<dbReference type="CDD" id="cd07398">
    <property type="entry name" value="MPP_YbbF-LpxH"/>
    <property type="match status" value="1"/>
</dbReference>
<keyword evidence="6" id="KW-0378">Hydrolase</keyword>
<dbReference type="SUPFAM" id="SSF56300">
    <property type="entry name" value="Metallo-dependent phosphatases"/>
    <property type="match status" value="1"/>
</dbReference>
<dbReference type="EMBL" id="UINC01080428">
    <property type="protein sequence ID" value="SVC23349.1"/>
    <property type="molecule type" value="Genomic_DNA"/>
</dbReference>
<evidence type="ECO:0000256" key="7">
    <source>
        <dbReference type="ARBA" id="ARBA00023098"/>
    </source>
</evidence>
<dbReference type="AlphaFoldDB" id="A0A382KGL4"/>
<gene>
    <name evidence="11" type="ORF">METZ01_LOCUS276203</name>
</gene>
<dbReference type="GO" id="GO:0009245">
    <property type="term" value="P:lipid A biosynthetic process"/>
    <property type="evidence" value="ECO:0007669"/>
    <property type="project" value="UniProtKB-KW"/>
</dbReference>
<sequence length="223" mass="25891">VTTLFISDLHLDEKRPDISEHFHTFLETKATKAEALYILGDLFESWIGDDDPNTHYKKIKEALKNVVNSGIPIFFMHGNRDFLIGNQFSQETGIQLLKDPHIMKLYGFKILLSHGDIYCTNDQQYQQKREVTRSSKWKSEILQKTLKERRIIAEQARLESLEHNKIISEEISDVSHSEIEQAFQNSGVQIMIHGHTHRPKIHSLVVNNKNVKRVVLGDWYDQG</sequence>
<dbReference type="GO" id="GO:0016020">
    <property type="term" value="C:membrane"/>
    <property type="evidence" value="ECO:0007669"/>
    <property type="project" value="GOC"/>
</dbReference>
<dbReference type="InterPro" id="IPR029052">
    <property type="entry name" value="Metallo-depent_PP-like"/>
</dbReference>
<protein>
    <recommendedName>
        <fullName evidence="10">Calcineurin-like phosphoesterase domain-containing protein</fullName>
    </recommendedName>
</protein>
<dbReference type="PANTHER" id="PTHR34990:SF1">
    <property type="entry name" value="UDP-2,3-DIACYLGLUCOSAMINE HYDROLASE"/>
    <property type="match status" value="1"/>
</dbReference>